<protein>
    <submittedName>
        <fullName evidence="1">Uncharacterized protein</fullName>
    </submittedName>
</protein>
<reference evidence="1" key="1">
    <citation type="submission" date="2021-02" db="EMBL/GenBank/DDBJ databases">
        <authorList>
            <consortium name="DOE Joint Genome Institute"/>
            <person name="Ahrendt S."/>
            <person name="Looney B.P."/>
            <person name="Miyauchi S."/>
            <person name="Morin E."/>
            <person name="Drula E."/>
            <person name="Courty P.E."/>
            <person name="Chicoki N."/>
            <person name="Fauchery L."/>
            <person name="Kohler A."/>
            <person name="Kuo A."/>
            <person name="Labutti K."/>
            <person name="Pangilinan J."/>
            <person name="Lipzen A."/>
            <person name="Riley R."/>
            <person name="Andreopoulos W."/>
            <person name="He G."/>
            <person name="Johnson J."/>
            <person name="Barry K.W."/>
            <person name="Grigoriev I.V."/>
            <person name="Nagy L."/>
            <person name="Hibbett D."/>
            <person name="Henrissat B."/>
            <person name="Matheny P.B."/>
            <person name="Labbe J."/>
            <person name="Martin F."/>
        </authorList>
    </citation>
    <scope>NUCLEOTIDE SEQUENCE</scope>
    <source>
        <strain evidence="1">EC-137</strain>
    </source>
</reference>
<comment type="caution">
    <text evidence="1">The sequence shown here is derived from an EMBL/GenBank/DDBJ whole genome shotgun (WGS) entry which is preliminary data.</text>
</comment>
<evidence type="ECO:0000313" key="2">
    <source>
        <dbReference type="Proteomes" id="UP000814128"/>
    </source>
</evidence>
<dbReference type="Proteomes" id="UP000814128">
    <property type="component" value="Unassembled WGS sequence"/>
</dbReference>
<proteinExistence type="predicted"/>
<evidence type="ECO:0000313" key="1">
    <source>
        <dbReference type="EMBL" id="KAI0035959.1"/>
    </source>
</evidence>
<reference evidence="1" key="2">
    <citation type="journal article" date="2022" name="New Phytol.">
        <title>Evolutionary transition to the ectomycorrhizal habit in the genomes of a hyperdiverse lineage of mushroom-forming fungi.</title>
        <authorList>
            <person name="Looney B."/>
            <person name="Miyauchi S."/>
            <person name="Morin E."/>
            <person name="Drula E."/>
            <person name="Courty P.E."/>
            <person name="Kohler A."/>
            <person name="Kuo A."/>
            <person name="LaButti K."/>
            <person name="Pangilinan J."/>
            <person name="Lipzen A."/>
            <person name="Riley R."/>
            <person name="Andreopoulos W."/>
            <person name="He G."/>
            <person name="Johnson J."/>
            <person name="Nolan M."/>
            <person name="Tritt A."/>
            <person name="Barry K.W."/>
            <person name="Grigoriev I.V."/>
            <person name="Nagy L.G."/>
            <person name="Hibbett D."/>
            <person name="Henrissat B."/>
            <person name="Matheny P.B."/>
            <person name="Labbe J."/>
            <person name="Martin F.M."/>
        </authorList>
    </citation>
    <scope>NUCLEOTIDE SEQUENCE</scope>
    <source>
        <strain evidence="1">EC-137</strain>
    </source>
</reference>
<keyword evidence="2" id="KW-1185">Reference proteome</keyword>
<accession>A0ACB8QVT6</accession>
<dbReference type="EMBL" id="MU273477">
    <property type="protein sequence ID" value="KAI0035959.1"/>
    <property type="molecule type" value="Genomic_DNA"/>
</dbReference>
<sequence>MSRSVKDALESLEEAAAPWKDLRASVEKVSSAARSVLSSSSLSLQTSTNLQATLRHSFSPLYKRLASLALELAAALFSFVMRQRVIPAREEGGKSKKLDGWEEVAAAIVEGVLDYHEEVEGDATGAKTAIGRALYENVSSFFFDPSARIGPISYSAPLRQSVYTLLAYSAENHVRNAESLRKFIGARQLGQIITSTKDSLPLDEVISLLGPLVPRSKGSPDGPKRRSAFLQECFPAHPEIVALLKDHRLCIWPDKGQKIIDILARDISFPQPFLQKTFHISGLLSQYPKADNRFILDRTSFIFYCEGEQNTYETITVGLDTIQRISVSSSGLVLTDLSSPPVMSKKQLERRPSKDKDGLKMTLKIDGTRSGWLYQTLQNRGLEKRVLWQDTNHVRPVQRFSIAEEPARLDFDAMGKNAFEPSYEARTNIFRLNPARLSDAALEHSSEPGDDIPIDVDMLVSTQDASNHQMKSFTARPGDTASPSSPNLAEPLRTPSPVQSLLPPSADQLLTPPLPRASSPPVVSPLRPTDNFESLDDLSELSELSDGASALEPSRRAIRSTKKQVGASARHRTGKSKSKAALEGSGKTTAAKNATKDANSSAETVANTVKAKSTKRPGVTRRIMDSQDVLAIPQGDKKVRKAVMEEDEDPSPPRRSRRLRLSQENESESIATPSPKNLPIPTTNLRSRPKPKAKASETEGATKDAEVVVKSPSSFSPQGARASFTRPARGSPVVITHADESDSHSAGRLDLSRPVSTIALGVSRKTEKAVEPGAPVLSRVSNVAKNVVDTSSLPPSSPAKGVTSCIEDSIAEATQVADTVSPSSNFRPKPRTRKKADEHGGKMGEAKRKVGSKSAEQAKPRGRTTRAAAAAASKKITEDARTGATVSIPTPARRHPTPPTRQSKSPTLIAANRTNMLFAFCCLNLTSVPGNGTPSDTSTRIPAKAPARKRKREDAGRTVPMTKRPRLAPKTPKTPMSPPVRVHAPTRPLRARKGHASSPLATPVPPVTVVDHVDYDMLPGVDTDGISPSDASGGSAKQSKIAAMQRKAVQNEGKGKKDSLQSVTLASQAPQPLPQAALSPEQEAGRRQQPPRTIHLALHVDSYPSAPGIEDANVVPSEVKAGDLTPLPLLTSGAGADTEHPAAALDPDTLTLNRDFSSPRQSHMPEGRNSRDQRCRGSATQQANSAIGSGPHQASDSAMSTTLPGSEDSSICTDVLGIFEEKACVQDELGSAAYTGQDEEQALFESNKANSTQSNTRVIMRESASEKGNLKDDDLPFFDNLSKLDAKAKGKGRAFPSIAEPISHAVVMGRTIGFALDTEGACHHKVPTGSLSIRLPDEMPSKKFRDSLSPYHEHYSDVTRPVNIGSGGKGASFSPETWLDTASHSKDCDTAATGMVGVTSRKKKSVTFADAKEEDSSEKPVNLPTSLQDQSDPMDHVASILRQIGDAIADKIKKGFDGVDSSVISLRRRFLRQAANDMRTINADYVTTYNELLALEEAYEAFSARKLAAIERAKALADDNVVLVKENLREHDRRAHAVGKRVFAMAPLPESVSKWLS</sequence>
<organism evidence="1 2">
    <name type="scientific">Vararia minispora EC-137</name>
    <dbReference type="NCBI Taxonomy" id="1314806"/>
    <lineage>
        <taxon>Eukaryota</taxon>
        <taxon>Fungi</taxon>
        <taxon>Dikarya</taxon>
        <taxon>Basidiomycota</taxon>
        <taxon>Agaricomycotina</taxon>
        <taxon>Agaricomycetes</taxon>
        <taxon>Russulales</taxon>
        <taxon>Lachnocladiaceae</taxon>
        <taxon>Vararia</taxon>
    </lineage>
</organism>
<name>A0ACB8QVT6_9AGAM</name>
<gene>
    <name evidence="1" type="ORF">K488DRAFT_82571</name>
</gene>